<name>A0A0K2UCG5_LEPSM</name>
<sequence>MFCFYVLINYRLYCHQCTNVYILILHFLLGTILSEVDLEDNIEFYQDFDDIIYPQIIKGEIEEDINNDENSIEQPSNDLHNPKICKNEGLIYVAGYVDKSLHKKCPTLCFNTSSNQVPPSPWLKTLSRGDLHQPSESFL</sequence>
<reference evidence="1" key="1">
    <citation type="submission" date="2014-05" db="EMBL/GenBank/DDBJ databases">
        <authorList>
            <person name="Chronopoulou M."/>
        </authorList>
    </citation>
    <scope>NUCLEOTIDE SEQUENCE</scope>
    <source>
        <tissue evidence="1">Whole organism</tissue>
    </source>
</reference>
<dbReference type="OrthoDB" id="6613714at2759"/>
<evidence type="ECO:0000313" key="1">
    <source>
        <dbReference type="EMBL" id="CDW35929.1"/>
    </source>
</evidence>
<organism evidence="1">
    <name type="scientific">Lepeophtheirus salmonis</name>
    <name type="common">Salmon louse</name>
    <name type="synonym">Caligus salmonis</name>
    <dbReference type="NCBI Taxonomy" id="72036"/>
    <lineage>
        <taxon>Eukaryota</taxon>
        <taxon>Metazoa</taxon>
        <taxon>Ecdysozoa</taxon>
        <taxon>Arthropoda</taxon>
        <taxon>Crustacea</taxon>
        <taxon>Multicrustacea</taxon>
        <taxon>Hexanauplia</taxon>
        <taxon>Copepoda</taxon>
        <taxon>Siphonostomatoida</taxon>
        <taxon>Caligidae</taxon>
        <taxon>Lepeophtheirus</taxon>
    </lineage>
</organism>
<protein>
    <submittedName>
        <fullName evidence="1">Uncharacterized protein</fullName>
    </submittedName>
</protein>
<dbReference type="AlphaFoldDB" id="A0A0K2UCG5"/>
<accession>A0A0K2UCG5</accession>
<proteinExistence type="predicted"/>
<dbReference type="EMBL" id="HACA01018568">
    <property type="protein sequence ID" value="CDW35929.1"/>
    <property type="molecule type" value="Transcribed_RNA"/>
</dbReference>